<accession>A0ABU1D5A4</accession>
<dbReference type="EMBL" id="JAUZQE010000009">
    <property type="protein sequence ID" value="MDR4125452.1"/>
    <property type="molecule type" value="Genomic_DNA"/>
</dbReference>
<reference evidence="1 2" key="1">
    <citation type="submission" date="2023-08" db="EMBL/GenBank/DDBJ databases">
        <title>Alcaligenaceae gen. nov., a novel taxon isolated from the sludge of Yixing Pesticide Factory.</title>
        <authorList>
            <person name="Ruan L."/>
        </authorList>
    </citation>
    <scope>NUCLEOTIDE SEQUENCE [LARGE SCALE GENOMIC DNA]</scope>
    <source>
        <strain evidence="1 2">LG-2</strain>
    </source>
</reference>
<evidence type="ECO:0000313" key="2">
    <source>
        <dbReference type="Proteomes" id="UP001232156"/>
    </source>
</evidence>
<dbReference type="PANTHER" id="PTHR41260">
    <property type="entry name" value="PROTEIN ECSC"/>
    <property type="match status" value="1"/>
</dbReference>
<organism evidence="1 2">
    <name type="scientific">Yanghanlia caeni</name>
    <dbReference type="NCBI Taxonomy" id="3064283"/>
    <lineage>
        <taxon>Bacteria</taxon>
        <taxon>Pseudomonadati</taxon>
        <taxon>Pseudomonadota</taxon>
        <taxon>Betaproteobacteria</taxon>
        <taxon>Burkholderiales</taxon>
        <taxon>Alcaligenaceae</taxon>
        <taxon>Yanghanlia</taxon>
    </lineage>
</organism>
<dbReference type="RefSeq" id="WP_347286665.1">
    <property type="nucleotide sequence ID" value="NZ_JAUZQE010000009.1"/>
</dbReference>
<keyword evidence="2" id="KW-1185">Reference proteome</keyword>
<evidence type="ECO:0000313" key="1">
    <source>
        <dbReference type="EMBL" id="MDR4125452.1"/>
    </source>
</evidence>
<protein>
    <submittedName>
        <fullName evidence="1">EcsC family protein</fullName>
    </submittedName>
</protein>
<dbReference type="Proteomes" id="UP001232156">
    <property type="component" value="Unassembled WGS sequence"/>
</dbReference>
<dbReference type="PANTHER" id="PTHR41260:SF1">
    <property type="entry name" value="PROTEIN ECSC"/>
    <property type="match status" value="1"/>
</dbReference>
<dbReference type="Pfam" id="PF12787">
    <property type="entry name" value="EcsC"/>
    <property type="match status" value="1"/>
</dbReference>
<proteinExistence type="predicted"/>
<sequence length="283" mass="29927">MLTDHPDDLRALEAAVALLEAPSLTIRLANMVGTPVEWALDRLPGSSAQKIQKAIHAALKKAVSGALLTMDEKTAGGARPRTHTAMVAASGAMGGFFGLTGTLVELPVTTTLIMRSVADIARAEGFALSDPIVQAECVQVFALGGRSPDDDAADSAYYATRVGLSEIAKETGKALVEAATGHATRHAAQGLFQGMQLTPSQTASWLAQIIETVAQRFGVKVTEKFALQAAPVLGAVSGAAINAMFISHYQNMARGHFTVRRLERAYGEREVRDAYATIQARLN</sequence>
<name>A0ABU1D5A4_9BURK</name>
<dbReference type="InterPro" id="IPR024787">
    <property type="entry name" value="EcsC"/>
</dbReference>
<gene>
    <name evidence="1" type="ORF">Q8947_05590</name>
</gene>
<comment type="caution">
    <text evidence="1">The sequence shown here is derived from an EMBL/GenBank/DDBJ whole genome shotgun (WGS) entry which is preliminary data.</text>
</comment>